<evidence type="ECO:0000313" key="4">
    <source>
        <dbReference type="Proteomes" id="UP000005963"/>
    </source>
</evidence>
<keyword evidence="1" id="KW-0472">Membrane</keyword>
<dbReference type="CDD" id="cd06259">
    <property type="entry name" value="YdcF-like"/>
    <property type="match status" value="1"/>
</dbReference>
<comment type="caution">
    <text evidence="3">The sequence shown here is derived from an EMBL/GenBank/DDBJ whole genome shotgun (WGS) entry which is preliminary data.</text>
</comment>
<feature type="transmembrane region" description="Helical" evidence="1">
    <location>
        <begin position="38"/>
        <end position="60"/>
    </location>
</feature>
<dbReference type="Proteomes" id="UP000005963">
    <property type="component" value="Unassembled WGS sequence"/>
</dbReference>
<dbReference type="GeneID" id="62778292"/>
<sequence length="255" mass="29009">MLYLVKIFYAFIIPPGGIISLLILFNIYLYWKKIKGKYILSMITLLFYLLSTNFIAYHLVKPLENFYQNKTIEQLKQDKNDVIIMLGGGAINVADIDGEGQVSGYVANRMITVMRLQKELDIPIILSGGKVFEDTGREADIEKRIFEGMGVNSQALILENQSRNTVENVQNSKVIMEEYNFTKPLVITSGFHLLRAMEIFAREGIEATPYVADYQMSDELVFSIFNFLPNNGSLNTSCMAIREYLGILALKLKMQ</sequence>
<feature type="transmembrane region" description="Helical" evidence="1">
    <location>
        <begin position="6"/>
        <end position="31"/>
    </location>
</feature>
<reference evidence="3 4" key="1">
    <citation type="submission" date="2012-01" db="EMBL/GenBank/DDBJ databases">
        <title>The Genome Sequence of Megamonas funiformis YIT 11815.</title>
        <authorList>
            <consortium name="The Broad Institute Genome Sequencing Platform"/>
            <person name="Earl A."/>
            <person name="Ward D."/>
            <person name="Feldgarden M."/>
            <person name="Gevers D."/>
            <person name="Morotomi M."/>
            <person name="Young S.K."/>
            <person name="Zeng Q."/>
            <person name="Gargeya S."/>
            <person name="Fitzgerald M."/>
            <person name="Haas B."/>
            <person name="Abouelleil A."/>
            <person name="Alvarado L."/>
            <person name="Arachchi H.M."/>
            <person name="Berlin A."/>
            <person name="Chapman S.B."/>
            <person name="Gearin G."/>
            <person name="Goldberg J."/>
            <person name="Griggs A."/>
            <person name="Gujja S."/>
            <person name="Hansen M."/>
            <person name="Heiman D."/>
            <person name="Howarth C."/>
            <person name="Larimer J."/>
            <person name="Lui A."/>
            <person name="MacDonald P.J.P."/>
            <person name="McCowen C."/>
            <person name="Montmayeur A."/>
            <person name="Murphy C."/>
            <person name="Neiman D."/>
            <person name="Pearson M."/>
            <person name="Priest M."/>
            <person name="Roberts A."/>
            <person name="Saif S."/>
            <person name="Shea T."/>
            <person name="Sisk P."/>
            <person name="Stolte C."/>
            <person name="Sykes S."/>
            <person name="Wortman J."/>
            <person name="Nusbaum C."/>
            <person name="Birren B."/>
        </authorList>
    </citation>
    <scope>NUCLEOTIDE SEQUENCE [LARGE SCALE GENOMIC DNA]</scope>
    <source>
        <strain evidence="3 4">YIT 11815</strain>
    </source>
</reference>
<keyword evidence="1" id="KW-0812">Transmembrane</keyword>
<dbReference type="PANTHER" id="PTHR30336">
    <property type="entry name" value="INNER MEMBRANE PROTEIN, PROBABLE PERMEASE"/>
    <property type="match status" value="1"/>
</dbReference>
<keyword evidence="4" id="KW-1185">Reference proteome</keyword>
<protein>
    <recommendedName>
        <fullName evidence="2">DUF218 domain-containing protein</fullName>
    </recommendedName>
</protein>
<gene>
    <name evidence="3" type="ORF">HMPREF9454_01004</name>
</gene>
<feature type="domain" description="DUF218" evidence="2">
    <location>
        <begin position="81"/>
        <end position="246"/>
    </location>
</feature>
<dbReference type="Pfam" id="PF02698">
    <property type="entry name" value="DUF218"/>
    <property type="match status" value="1"/>
</dbReference>
<keyword evidence="1" id="KW-1133">Transmembrane helix</keyword>
<accession>A0ABP2NKF4</accession>
<dbReference type="EMBL" id="ADMB01000049">
    <property type="protein sequence ID" value="EHR37613.1"/>
    <property type="molecule type" value="Genomic_DNA"/>
</dbReference>
<dbReference type="InterPro" id="IPR014729">
    <property type="entry name" value="Rossmann-like_a/b/a_fold"/>
</dbReference>
<dbReference type="RefSeq" id="WP_008538285.1">
    <property type="nucleotide sequence ID" value="NZ_JH601090.1"/>
</dbReference>
<evidence type="ECO:0000313" key="3">
    <source>
        <dbReference type="EMBL" id="EHR37613.1"/>
    </source>
</evidence>
<organism evidence="3 4">
    <name type="scientific">Megamonas funiformis YIT 11815</name>
    <dbReference type="NCBI Taxonomy" id="742816"/>
    <lineage>
        <taxon>Bacteria</taxon>
        <taxon>Bacillati</taxon>
        <taxon>Bacillota</taxon>
        <taxon>Negativicutes</taxon>
        <taxon>Selenomonadales</taxon>
        <taxon>Selenomonadaceae</taxon>
        <taxon>Megamonas</taxon>
    </lineage>
</organism>
<dbReference type="PANTHER" id="PTHR30336:SF4">
    <property type="entry name" value="ENVELOPE BIOGENESIS FACTOR ELYC"/>
    <property type="match status" value="1"/>
</dbReference>
<evidence type="ECO:0000259" key="2">
    <source>
        <dbReference type="Pfam" id="PF02698"/>
    </source>
</evidence>
<dbReference type="InterPro" id="IPR003848">
    <property type="entry name" value="DUF218"/>
</dbReference>
<dbReference type="InterPro" id="IPR051599">
    <property type="entry name" value="Cell_Envelope_Assoc"/>
</dbReference>
<proteinExistence type="predicted"/>
<evidence type="ECO:0000256" key="1">
    <source>
        <dbReference type="SAM" id="Phobius"/>
    </source>
</evidence>
<dbReference type="Gene3D" id="3.40.50.620">
    <property type="entry name" value="HUPs"/>
    <property type="match status" value="1"/>
</dbReference>
<name>A0ABP2NKF4_9FIRM</name>